<feature type="region of interest" description="Disordered" evidence="1">
    <location>
        <begin position="1"/>
        <end position="25"/>
    </location>
</feature>
<evidence type="ECO:0000256" key="1">
    <source>
        <dbReference type="SAM" id="MobiDB-lite"/>
    </source>
</evidence>
<name>A0ABT1TNM1_9GAMM</name>
<evidence type="ECO:0000313" key="3">
    <source>
        <dbReference type="Proteomes" id="UP001524570"/>
    </source>
</evidence>
<keyword evidence="3" id="KW-1185">Reference proteome</keyword>
<reference evidence="2 3" key="1">
    <citation type="submission" date="2022-07" db="EMBL/GenBank/DDBJ databases">
        <title>Methylomonas rivi sp. nov., Methylomonas rosea sp. nov., Methylomonas aureus sp. nov. and Methylomonas subterranea sp. nov., four novel methanotrophs isolated from a freshwater creek and the deep terrestrial subsurface.</title>
        <authorList>
            <person name="Abin C."/>
            <person name="Sankaranarayanan K."/>
            <person name="Garner C."/>
            <person name="Sindelar R."/>
            <person name="Kotary K."/>
            <person name="Garner R."/>
            <person name="Barclay S."/>
            <person name="Lawson P."/>
            <person name="Krumholz L."/>
        </authorList>
    </citation>
    <scope>NUCLEOTIDE SEQUENCE [LARGE SCALE GENOMIC DNA]</scope>
    <source>
        <strain evidence="2 3">WSC-7</strain>
    </source>
</reference>
<dbReference type="EMBL" id="JANIBL010000003">
    <property type="protein sequence ID" value="MCQ8116130.1"/>
    <property type="molecule type" value="Genomic_DNA"/>
</dbReference>
<evidence type="ECO:0000313" key="2">
    <source>
        <dbReference type="EMBL" id="MCQ8116130.1"/>
    </source>
</evidence>
<accession>A0ABT1TNM1</accession>
<dbReference type="RefSeq" id="WP_256605407.1">
    <property type="nucleotide sequence ID" value="NZ_JANIBL010000003.1"/>
</dbReference>
<proteinExistence type="predicted"/>
<organism evidence="2 3">
    <name type="scientific">Methylomonas rosea</name>
    <dbReference type="NCBI Taxonomy" id="2952227"/>
    <lineage>
        <taxon>Bacteria</taxon>
        <taxon>Pseudomonadati</taxon>
        <taxon>Pseudomonadota</taxon>
        <taxon>Gammaproteobacteria</taxon>
        <taxon>Methylococcales</taxon>
        <taxon>Methylococcaceae</taxon>
        <taxon>Methylomonas</taxon>
    </lineage>
</organism>
<comment type="caution">
    <text evidence="2">The sequence shown here is derived from an EMBL/GenBank/DDBJ whole genome shotgun (WGS) entry which is preliminary data.</text>
</comment>
<sequence length="72" mass="8068">MSDAKRKPGGQAGNQNPKKAEDDIAKAQVQFRCRSEDKGKWQRAAEKAYGKGKFTEFLKDAANRLADDILNR</sequence>
<dbReference type="Proteomes" id="UP001524570">
    <property type="component" value="Unassembled WGS sequence"/>
</dbReference>
<gene>
    <name evidence="2" type="ORF">NP589_01755</name>
</gene>
<protein>
    <submittedName>
        <fullName evidence="2">Uncharacterized protein</fullName>
    </submittedName>
</protein>